<organism evidence="4 5">
    <name type="scientific">Nocardiopsis alba</name>
    <dbReference type="NCBI Taxonomy" id="53437"/>
    <lineage>
        <taxon>Bacteria</taxon>
        <taxon>Bacillati</taxon>
        <taxon>Actinomycetota</taxon>
        <taxon>Actinomycetes</taxon>
        <taxon>Streptosporangiales</taxon>
        <taxon>Nocardiopsidaceae</taxon>
        <taxon>Nocardiopsis</taxon>
    </lineage>
</organism>
<feature type="signal peptide" evidence="3">
    <location>
        <begin position="1"/>
        <end position="24"/>
    </location>
</feature>
<evidence type="ECO:0000256" key="3">
    <source>
        <dbReference type="SAM" id="SignalP"/>
    </source>
</evidence>
<accession>A0A7K2IMF4</accession>
<evidence type="ECO:0000256" key="1">
    <source>
        <dbReference type="SAM" id="Coils"/>
    </source>
</evidence>
<evidence type="ECO:0000313" key="5">
    <source>
        <dbReference type="Proteomes" id="UP000467124"/>
    </source>
</evidence>
<dbReference type="AlphaFoldDB" id="A0A7K2IMF4"/>
<dbReference type="EMBL" id="WWHY01000001">
    <property type="protein sequence ID" value="MYR30965.1"/>
    <property type="molecule type" value="Genomic_DNA"/>
</dbReference>
<dbReference type="Proteomes" id="UP000467124">
    <property type="component" value="Unassembled WGS sequence"/>
</dbReference>
<feature type="region of interest" description="Disordered" evidence="2">
    <location>
        <begin position="175"/>
        <end position="201"/>
    </location>
</feature>
<feature type="coiled-coil region" evidence="1">
    <location>
        <begin position="244"/>
        <end position="271"/>
    </location>
</feature>
<proteinExistence type="predicted"/>
<gene>
    <name evidence="4" type="ORF">GTW20_01435</name>
</gene>
<keyword evidence="3" id="KW-0732">Signal</keyword>
<keyword evidence="1" id="KW-0175">Coiled coil</keyword>
<feature type="compositionally biased region" description="Pro residues" evidence="2">
    <location>
        <begin position="184"/>
        <end position="193"/>
    </location>
</feature>
<evidence type="ECO:0000313" key="4">
    <source>
        <dbReference type="EMBL" id="MYR30965.1"/>
    </source>
</evidence>
<sequence length="427" mass="46968">MRVERALAVLSMVVLLSGAPVAAAADVDEAERIARGLVENGPVHIDPAYADDVSGRTIQEIERLILESGLPIRVLAIPLGVEGEEYWQGDAERLVADVHGLIGDDGHYLFLEKNRSVGIDYVGELREPFGHAYYAVRMAEEGFYTSLSLDDRLWEMVDYAVHSDPEELYEKTRLHEQEAASPLEPSPPEPPAPVDDTSTMPRGPWIGVGAGVVGASLLAGGLLYRSRRRTLVPPSRASFDNAAHTRHEVLAERAERELAEMGERIARARARGEVGLTFLERALERRGAARTILEGAGTEPAIEDLVGVLVLLDMAEDALARARGVRPPDALAPRHCYADPLHGTDTVETDWRGLGGNETLRVPLCPSCVESVRERRRPDSLHVEHEGGRVPYHEVPAERSLWSATGYGALADDLVERIRRGEHRTRR</sequence>
<feature type="chain" id="PRO_5029492216" evidence="3">
    <location>
        <begin position="25"/>
        <end position="427"/>
    </location>
</feature>
<evidence type="ECO:0000256" key="2">
    <source>
        <dbReference type="SAM" id="MobiDB-lite"/>
    </source>
</evidence>
<comment type="caution">
    <text evidence="4">The sequence shown here is derived from an EMBL/GenBank/DDBJ whole genome shotgun (WGS) entry which is preliminary data.</text>
</comment>
<reference evidence="4 5" key="1">
    <citation type="journal article" date="2019" name="Nat. Commun.">
        <title>The antimicrobial potential of Streptomyces from insect microbiomes.</title>
        <authorList>
            <person name="Chevrette M.G."/>
            <person name="Carlson C.M."/>
            <person name="Ortega H.E."/>
            <person name="Thomas C."/>
            <person name="Ananiev G.E."/>
            <person name="Barns K.J."/>
            <person name="Book A.J."/>
            <person name="Cagnazzo J."/>
            <person name="Carlos C."/>
            <person name="Flanigan W."/>
            <person name="Grubbs K.J."/>
            <person name="Horn H.A."/>
            <person name="Hoffmann F.M."/>
            <person name="Klassen J.L."/>
            <person name="Knack J.J."/>
            <person name="Lewin G.R."/>
            <person name="McDonald B.R."/>
            <person name="Muller L."/>
            <person name="Melo W.G.P."/>
            <person name="Pinto-Tomas A.A."/>
            <person name="Schmitz A."/>
            <person name="Wendt-Pienkowski E."/>
            <person name="Wildman S."/>
            <person name="Zhao M."/>
            <person name="Zhang F."/>
            <person name="Bugni T.S."/>
            <person name="Andes D.R."/>
            <person name="Pupo M.T."/>
            <person name="Currie C.R."/>
        </authorList>
    </citation>
    <scope>NUCLEOTIDE SEQUENCE [LARGE SCALE GENOMIC DNA]</scope>
    <source>
        <strain evidence="4 5">SID5840</strain>
    </source>
</reference>
<dbReference type="RefSeq" id="WP_161110075.1">
    <property type="nucleotide sequence ID" value="NZ_WWHY01000001.1"/>
</dbReference>
<name>A0A7K2IMF4_9ACTN</name>
<protein>
    <submittedName>
        <fullName evidence="4">Uncharacterized protein</fullName>
    </submittedName>
</protein>